<feature type="compositionally biased region" description="Polar residues" evidence="1">
    <location>
        <begin position="303"/>
        <end position="318"/>
    </location>
</feature>
<evidence type="ECO:0000313" key="2">
    <source>
        <dbReference type="EMBL" id="EAR94165.3"/>
    </source>
</evidence>
<feature type="compositionally biased region" description="Low complexity" evidence="1">
    <location>
        <begin position="277"/>
        <end position="286"/>
    </location>
</feature>
<dbReference type="EMBL" id="GG662717">
    <property type="protein sequence ID" value="EAR94165.3"/>
    <property type="molecule type" value="Genomic_DNA"/>
</dbReference>
<dbReference type="KEGG" id="tet:TTHERM_00522320"/>
<proteinExistence type="predicted"/>
<feature type="compositionally biased region" description="Polar residues" evidence="1">
    <location>
        <begin position="333"/>
        <end position="348"/>
    </location>
</feature>
<feature type="compositionally biased region" description="Basic residues" evidence="1">
    <location>
        <begin position="10"/>
        <end position="19"/>
    </location>
</feature>
<feature type="compositionally biased region" description="Polar residues" evidence="1">
    <location>
        <begin position="265"/>
        <end position="276"/>
    </location>
</feature>
<dbReference type="OrthoDB" id="10678575at2759"/>
<gene>
    <name evidence="2" type="ORF">TTHERM_00522320</name>
</gene>
<dbReference type="GeneID" id="7838703"/>
<evidence type="ECO:0000256" key="1">
    <source>
        <dbReference type="SAM" id="MobiDB-lite"/>
    </source>
</evidence>
<feature type="region of interest" description="Disordered" evidence="1">
    <location>
        <begin position="256"/>
        <end position="372"/>
    </location>
</feature>
<dbReference type="OMA" id="QQYELLM"/>
<feature type="compositionally biased region" description="Low complexity" evidence="1">
    <location>
        <begin position="86"/>
        <end position="103"/>
    </location>
</feature>
<evidence type="ECO:0000313" key="3">
    <source>
        <dbReference type="Proteomes" id="UP000009168"/>
    </source>
</evidence>
<dbReference type="InParanoid" id="I7M135"/>
<dbReference type="AlphaFoldDB" id="I7M135"/>
<feature type="compositionally biased region" description="Low complexity" evidence="1">
    <location>
        <begin position="319"/>
        <end position="332"/>
    </location>
</feature>
<feature type="compositionally biased region" description="Low complexity" evidence="1">
    <location>
        <begin position="20"/>
        <end position="52"/>
    </location>
</feature>
<keyword evidence="3" id="KW-1185">Reference proteome</keyword>
<sequence>MDQSQDDKNRLKRSGKKRPQSQQQQEGSIGQGGSTSTANTNTTAITIGSANTGNTPSASVNSSQLAQTSSNNVTSNATGQLTQGISTSNAANLQSSSASQQLTGKNTDDTPLSQKVTVNQELLEYVNKLEYLVVSTRQKLLRERKAYQQIISSLALYFDAKGIRSQQVEQYVDSVVDSLKTNQEESELEFEQLDWVKFLHDKKQDKLKRSRDMIDLQGSNLHISTGTSVLNINSNLQNSSNLSNGLQNLSNLNTNNLQSSVQNSKNATNGVSSTFGSASNNSAQSNIIRLPMGNNANEEKKGSQQSTLTQSKLKSKGNSSNTIQQSQSQQLSKNYPASNLNNSGSTSGILEADSEEPKNKKKKKPNQSGGIASDLSSLQVNALNPQQLAYQQQQYELLMQQEQQKMLYQQFLHAQQVNQIQPKMNNQLFQQYLMNFQPQSNAQ</sequence>
<feature type="region of interest" description="Disordered" evidence="1">
    <location>
        <begin position="1"/>
        <end position="112"/>
    </location>
</feature>
<feature type="compositionally biased region" description="Polar residues" evidence="1">
    <location>
        <begin position="53"/>
        <end position="85"/>
    </location>
</feature>
<organism evidence="2 3">
    <name type="scientific">Tetrahymena thermophila (strain SB210)</name>
    <dbReference type="NCBI Taxonomy" id="312017"/>
    <lineage>
        <taxon>Eukaryota</taxon>
        <taxon>Sar</taxon>
        <taxon>Alveolata</taxon>
        <taxon>Ciliophora</taxon>
        <taxon>Intramacronucleata</taxon>
        <taxon>Oligohymenophorea</taxon>
        <taxon>Hymenostomatida</taxon>
        <taxon>Tetrahymenina</taxon>
        <taxon>Tetrahymenidae</taxon>
        <taxon>Tetrahymena</taxon>
    </lineage>
</organism>
<accession>I7M135</accession>
<name>I7M135_TETTS</name>
<dbReference type="Proteomes" id="UP000009168">
    <property type="component" value="Unassembled WGS sequence"/>
</dbReference>
<protein>
    <submittedName>
        <fullName evidence="2">Uncharacterized protein</fullName>
    </submittedName>
</protein>
<dbReference type="RefSeq" id="XP_001014410.3">
    <property type="nucleotide sequence ID" value="XM_001014410.4"/>
</dbReference>
<reference evidence="3" key="1">
    <citation type="journal article" date="2006" name="PLoS Biol.">
        <title>Macronuclear genome sequence of the ciliate Tetrahymena thermophila, a model eukaryote.</title>
        <authorList>
            <person name="Eisen J.A."/>
            <person name="Coyne R.S."/>
            <person name="Wu M."/>
            <person name="Wu D."/>
            <person name="Thiagarajan M."/>
            <person name="Wortman J.R."/>
            <person name="Badger J.H."/>
            <person name="Ren Q."/>
            <person name="Amedeo P."/>
            <person name="Jones K.M."/>
            <person name="Tallon L.J."/>
            <person name="Delcher A.L."/>
            <person name="Salzberg S.L."/>
            <person name="Silva J.C."/>
            <person name="Haas B.J."/>
            <person name="Majoros W.H."/>
            <person name="Farzad M."/>
            <person name="Carlton J.M."/>
            <person name="Smith R.K. Jr."/>
            <person name="Garg J."/>
            <person name="Pearlman R.E."/>
            <person name="Karrer K.M."/>
            <person name="Sun L."/>
            <person name="Manning G."/>
            <person name="Elde N.C."/>
            <person name="Turkewitz A.P."/>
            <person name="Asai D.J."/>
            <person name="Wilkes D.E."/>
            <person name="Wang Y."/>
            <person name="Cai H."/>
            <person name="Collins K."/>
            <person name="Stewart B.A."/>
            <person name="Lee S.R."/>
            <person name="Wilamowska K."/>
            <person name="Weinberg Z."/>
            <person name="Ruzzo W.L."/>
            <person name="Wloga D."/>
            <person name="Gaertig J."/>
            <person name="Frankel J."/>
            <person name="Tsao C.-C."/>
            <person name="Gorovsky M.A."/>
            <person name="Keeling P.J."/>
            <person name="Waller R.F."/>
            <person name="Patron N.J."/>
            <person name="Cherry J.M."/>
            <person name="Stover N.A."/>
            <person name="Krieger C.J."/>
            <person name="del Toro C."/>
            <person name="Ryder H.F."/>
            <person name="Williamson S.C."/>
            <person name="Barbeau R.A."/>
            <person name="Hamilton E.P."/>
            <person name="Orias E."/>
        </authorList>
    </citation>
    <scope>NUCLEOTIDE SEQUENCE [LARGE SCALE GENOMIC DNA]</scope>
    <source>
        <strain evidence="3">SB210</strain>
    </source>
</reference>
<dbReference type="HOGENOM" id="CLU_618955_0_0_1"/>